<keyword evidence="1" id="KW-0472">Membrane</keyword>
<reference evidence="2 3" key="1">
    <citation type="submission" date="2015-10" db="EMBL/GenBank/DDBJ databases">
        <title>Metagenome-Assembled Genomes uncover a global brackish microbiome.</title>
        <authorList>
            <person name="Hugerth L.W."/>
            <person name="Larsson J."/>
            <person name="Alneberg J."/>
            <person name="Lindh M.V."/>
            <person name="Legrand C."/>
            <person name="Pinhassi J."/>
            <person name="Andersson A.F."/>
        </authorList>
    </citation>
    <scope>NUCLEOTIDE SEQUENCE [LARGE SCALE GENOMIC DNA]</scope>
    <source>
        <strain evidence="2">BACL26 MAG-121220-bin70</strain>
    </source>
</reference>
<comment type="caution">
    <text evidence="2">The sequence shown here is derived from an EMBL/GenBank/DDBJ whole genome shotgun (WGS) entry which is preliminary data.</text>
</comment>
<feature type="transmembrane region" description="Helical" evidence="1">
    <location>
        <begin position="45"/>
        <end position="66"/>
    </location>
</feature>
<keyword evidence="1" id="KW-1133">Transmembrane helix</keyword>
<sequence length="129" mass="13724">MEKGLQGLTILVGLLMLLGGLSFVFSPTIMEPFFAVTAIQSHGMGTIRGDLGGAFLSLSAFTLYGSRPENAKWLAVPVVFLCAILFGRAVHIVLDGITNDAIRSVVIEVIGIVLLEAARRKLPNVSQGQ</sequence>
<dbReference type="EMBL" id="LICA01000061">
    <property type="protein sequence ID" value="KRO96211.1"/>
    <property type="molecule type" value="Genomic_DNA"/>
</dbReference>
<gene>
    <name evidence="2" type="ORF">ABS24_07005</name>
</gene>
<name>A0A0R2UFR2_9GAMM</name>
<keyword evidence="1" id="KW-0812">Transmembrane</keyword>
<proteinExistence type="predicted"/>
<organism evidence="2 3">
    <name type="scientific">SAR92 bacterium BACL26 MAG-121220-bin70</name>
    <dbReference type="NCBI Taxonomy" id="1655626"/>
    <lineage>
        <taxon>Bacteria</taxon>
        <taxon>Pseudomonadati</taxon>
        <taxon>Pseudomonadota</taxon>
        <taxon>Gammaproteobacteria</taxon>
        <taxon>Cellvibrionales</taxon>
        <taxon>Porticoccaceae</taxon>
        <taxon>SAR92 clade</taxon>
    </lineage>
</organism>
<feature type="transmembrane region" description="Helical" evidence="1">
    <location>
        <begin position="73"/>
        <end position="94"/>
    </location>
</feature>
<protein>
    <recommendedName>
        <fullName evidence="4">DUF4345 domain-containing protein</fullName>
    </recommendedName>
</protein>
<feature type="transmembrane region" description="Helical" evidence="1">
    <location>
        <begin position="7"/>
        <end position="25"/>
    </location>
</feature>
<evidence type="ECO:0000313" key="2">
    <source>
        <dbReference type="EMBL" id="KRO96211.1"/>
    </source>
</evidence>
<dbReference type="Proteomes" id="UP000051213">
    <property type="component" value="Unassembled WGS sequence"/>
</dbReference>
<evidence type="ECO:0000313" key="3">
    <source>
        <dbReference type="Proteomes" id="UP000051213"/>
    </source>
</evidence>
<dbReference type="AlphaFoldDB" id="A0A0R2UFR2"/>
<evidence type="ECO:0008006" key="4">
    <source>
        <dbReference type="Google" id="ProtNLM"/>
    </source>
</evidence>
<accession>A0A0R2UFR2</accession>
<evidence type="ECO:0000256" key="1">
    <source>
        <dbReference type="SAM" id="Phobius"/>
    </source>
</evidence>